<comment type="similarity">
    <text evidence="3 10">Belongs to the cytochrome P450 family.</text>
</comment>
<comment type="pathway">
    <text evidence="2">Secondary metabolite biosynthesis.</text>
</comment>
<keyword evidence="12" id="KW-1185">Reference proteome</keyword>
<dbReference type="PANTHER" id="PTHR46300">
    <property type="entry name" value="P450, PUTATIVE (EUROFUNG)-RELATED-RELATED"/>
    <property type="match status" value="1"/>
</dbReference>
<evidence type="ECO:0000256" key="7">
    <source>
        <dbReference type="ARBA" id="ARBA00023004"/>
    </source>
</evidence>
<comment type="cofactor">
    <cofactor evidence="1 9">
        <name>heme</name>
        <dbReference type="ChEBI" id="CHEBI:30413"/>
    </cofactor>
</comment>
<evidence type="ECO:0000256" key="5">
    <source>
        <dbReference type="ARBA" id="ARBA00022723"/>
    </source>
</evidence>
<dbReference type="AlphaFoldDB" id="A0A9P5XMV2"/>
<evidence type="ECO:0000256" key="1">
    <source>
        <dbReference type="ARBA" id="ARBA00001971"/>
    </source>
</evidence>
<reference evidence="11" key="1">
    <citation type="submission" date="2020-11" db="EMBL/GenBank/DDBJ databases">
        <authorList>
            <consortium name="DOE Joint Genome Institute"/>
            <person name="Ahrendt S."/>
            <person name="Riley R."/>
            <person name="Andreopoulos W."/>
            <person name="Labutti K."/>
            <person name="Pangilinan J."/>
            <person name="Ruiz-Duenas F.J."/>
            <person name="Barrasa J.M."/>
            <person name="Sanchez-Garcia M."/>
            <person name="Camarero S."/>
            <person name="Miyauchi S."/>
            <person name="Serrano A."/>
            <person name="Linde D."/>
            <person name="Babiker R."/>
            <person name="Drula E."/>
            <person name="Ayuso-Fernandez I."/>
            <person name="Pacheco R."/>
            <person name="Padilla G."/>
            <person name="Ferreira P."/>
            <person name="Barriuso J."/>
            <person name="Kellner H."/>
            <person name="Castanera R."/>
            <person name="Alfaro M."/>
            <person name="Ramirez L."/>
            <person name="Pisabarro A.G."/>
            <person name="Kuo A."/>
            <person name="Tritt A."/>
            <person name="Lipzen A."/>
            <person name="He G."/>
            <person name="Yan M."/>
            <person name="Ng V."/>
            <person name="Cullen D."/>
            <person name="Martin F."/>
            <person name="Rosso M.-N."/>
            <person name="Henrissat B."/>
            <person name="Hibbett D."/>
            <person name="Martinez A.T."/>
            <person name="Grigoriev I.V."/>
        </authorList>
    </citation>
    <scope>NUCLEOTIDE SEQUENCE</scope>
    <source>
        <strain evidence="11">MF-IS2</strain>
    </source>
</reference>
<dbReference type="CDD" id="cd11065">
    <property type="entry name" value="CYP64-like"/>
    <property type="match status" value="1"/>
</dbReference>
<dbReference type="GO" id="GO:0016705">
    <property type="term" value="F:oxidoreductase activity, acting on paired donors, with incorporation or reduction of molecular oxygen"/>
    <property type="evidence" value="ECO:0007669"/>
    <property type="project" value="InterPro"/>
</dbReference>
<dbReference type="InterPro" id="IPR017972">
    <property type="entry name" value="Cyt_P450_CS"/>
</dbReference>
<dbReference type="InterPro" id="IPR036396">
    <property type="entry name" value="Cyt_P450_sf"/>
</dbReference>
<evidence type="ECO:0000256" key="9">
    <source>
        <dbReference type="PIRSR" id="PIRSR602401-1"/>
    </source>
</evidence>
<dbReference type="PROSITE" id="PS00086">
    <property type="entry name" value="CYTOCHROME_P450"/>
    <property type="match status" value="1"/>
</dbReference>
<proteinExistence type="inferred from homology"/>
<dbReference type="Gene3D" id="1.10.630.10">
    <property type="entry name" value="Cytochrome P450"/>
    <property type="match status" value="1"/>
</dbReference>
<dbReference type="GO" id="GO:0020037">
    <property type="term" value="F:heme binding"/>
    <property type="evidence" value="ECO:0007669"/>
    <property type="project" value="InterPro"/>
</dbReference>
<dbReference type="OrthoDB" id="1055148at2759"/>
<keyword evidence="5 9" id="KW-0479">Metal-binding</keyword>
<dbReference type="InterPro" id="IPR002401">
    <property type="entry name" value="Cyt_P450_E_grp-I"/>
</dbReference>
<keyword evidence="6 10" id="KW-0560">Oxidoreductase</keyword>
<evidence type="ECO:0000313" key="11">
    <source>
        <dbReference type="EMBL" id="KAF9453297.1"/>
    </source>
</evidence>
<accession>A0A9P5XMV2</accession>
<evidence type="ECO:0000256" key="8">
    <source>
        <dbReference type="ARBA" id="ARBA00023033"/>
    </source>
</evidence>
<evidence type="ECO:0000256" key="3">
    <source>
        <dbReference type="ARBA" id="ARBA00010617"/>
    </source>
</evidence>
<comment type="caution">
    <text evidence="11">The sequence shown here is derived from an EMBL/GenBank/DDBJ whole genome shotgun (WGS) entry which is preliminary data.</text>
</comment>
<keyword evidence="4 9" id="KW-0349">Heme</keyword>
<dbReference type="GO" id="GO:0005506">
    <property type="term" value="F:iron ion binding"/>
    <property type="evidence" value="ECO:0007669"/>
    <property type="project" value="InterPro"/>
</dbReference>
<dbReference type="InterPro" id="IPR001128">
    <property type="entry name" value="Cyt_P450"/>
</dbReference>
<dbReference type="InterPro" id="IPR050364">
    <property type="entry name" value="Cytochrome_P450_fung"/>
</dbReference>
<feature type="binding site" description="axial binding residue" evidence="9">
    <location>
        <position position="438"/>
    </location>
    <ligand>
        <name>heme</name>
        <dbReference type="ChEBI" id="CHEBI:30413"/>
    </ligand>
    <ligandPart>
        <name>Fe</name>
        <dbReference type="ChEBI" id="CHEBI:18248"/>
    </ligandPart>
</feature>
<name>A0A9P5XMV2_9AGAR</name>
<dbReference type="SUPFAM" id="SSF48264">
    <property type="entry name" value="Cytochrome P450"/>
    <property type="match status" value="1"/>
</dbReference>
<evidence type="ECO:0000256" key="10">
    <source>
        <dbReference type="RuleBase" id="RU000461"/>
    </source>
</evidence>
<protein>
    <submittedName>
        <fullName evidence="11">Cytochrome P450</fullName>
    </submittedName>
</protein>
<evidence type="ECO:0000256" key="2">
    <source>
        <dbReference type="ARBA" id="ARBA00005179"/>
    </source>
</evidence>
<dbReference type="GO" id="GO:0004497">
    <property type="term" value="F:monooxygenase activity"/>
    <property type="evidence" value="ECO:0007669"/>
    <property type="project" value="UniProtKB-KW"/>
</dbReference>
<dbReference type="PRINTS" id="PR00385">
    <property type="entry name" value="P450"/>
</dbReference>
<keyword evidence="8 10" id="KW-0503">Monooxygenase</keyword>
<organism evidence="11 12">
    <name type="scientific">Macrolepiota fuliginosa MF-IS2</name>
    <dbReference type="NCBI Taxonomy" id="1400762"/>
    <lineage>
        <taxon>Eukaryota</taxon>
        <taxon>Fungi</taxon>
        <taxon>Dikarya</taxon>
        <taxon>Basidiomycota</taxon>
        <taxon>Agaricomycotina</taxon>
        <taxon>Agaricomycetes</taxon>
        <taxon>Agaricomycetidae</taxon>
        <taxon>Agaricales</taxon>
        <taxon>Agaricineae</taxon>
        <taxon>Agaricaceae</taxon>
        <taxon>Macrolepiota</taxon>
    </lineage>
</organism>
<dbReference type="Pfam" id="PF00067">
    <property type="entry name" value="p450"/>
    <property type="match status" value="1"/>
</dbReference>
<gene>
    <name evidence="11" type="ORF">P691DRAFT_801113</name>
</gene>
<evidence type="ECO:0000313" key="12">
    <source>
        <dbReference type="Proteomes" id="UP000807342"/>
    </source>
</evidence>
<dbReference type="PRINTS" id="PR00463">
    <property type="entry name" value="EP450I"/>
</dbReference>
<sequence>MLTPILVVFATYVAYEIARWFRLRRIMPPGPLGLPWIGNRNQVPGYKPWQKFEEWNKQYGPLASIMLGSTPTIIIGKAQYAWDLLEKRSEIYSSRPRFVMASEILSENRRGLMLPNSSELWKQWRKMLHNGFHIRKAHVYHEIQSLESKVLLKQILNDPKNFDGYLKRFAASVVVAVAYGRRVDSVDEWIVKENIDSMDYLTSVSLPGKYLVESWPWLLKLPRSLQWFRTHAEQRKKQDEHFLLHLLNDVRTRSKNGTCPDCLTSQALSDRERGKIGLTDVQLAYAVSSPFGAGIDTTAGTLGVFILAMLTFPEVMRKAQEEVDRAVGWDRMPEFHDKDRVPYVSAVINETLRWRPIPVLGGTAHASTADDEYMGKFVPKGSSVYANMYGIMRDEELFPEPNLFLPERFLPDSPLSNKHPRINPKEFDLPFGFGRRICPGMHLGLNSLFITISRMLWAFDILPAKDALGRDVLPDPNAFTNQFNSKPMPFECRFVPRNEKIAGLVEEEWENIRGQLDNWHH</sequence>
<evidence type="ECO:0000256" key="4">
    <source>
        <dbReference type="ARBA" id="ARBA00022617"/>
    </source>
</evidence>
<dbReference type="Proteomes" id="UP000807342">
    <property type="component" value="Unassembled WGS sequence"/>
</dbReference>
<evidence type="ECO:0000256" key="6">
    <source>
        <dbReference type="ARBA" id="ARBA00023002"/>
    </source>
</evidence>
<dbReference type="EMBL" id="MU151062">
    <property type="protein sequence ID" value="KAF9453297.1"/>
    <property type="molecule type" value="Genomic_DNA"/>
</dbReference>
<keyword evidence="7 9" id="KW-0408">Iron</keyword>